<dbReference type="Gene3D" id="3.30.1700.10">
    <property type="entry name" value="lpxc deacetylase, domain 2"/>
    <property type="match status" value="1"/>
</dbReference>
<dbReference type="GO" id="GO:0009245">
    <property type="term" value="P:lipid A biosynthetic process"/>
    <property type="evidence" value="ECO:0007669"/>
    <property type="project" value="UniProtKB-KW"/>
</dbReference>
<evidence type="ECO:0000256" key="6">
    <source>
        <dbReference type="ARBA" id="ARBA00022556"/>
    </source>
</evidence>
<evidence type="ECO:0000256" key="5">
    <source>
        <dbReference type="ARBA" id="ARBA00022516"/>
    </source>
</evidence>
<evidence type="ECO:0000256" key="10">
    <source>
        <dbReference type="ARBA" id="ARBA00023098"/>
    </source>
</evidence>
<dbReference type="InterPro" id="IPR004463">
    <property type="entry name" value="UDP-acyl_GlcNac_deAcase"/>
</dbReference>
<evidence type="ECO:0000256" key="4">
    <source>
        <dbReference type="ARBA" id="ARBA00012745"/>
    </source>
</evidence>
<dbReference type="SUPFAM" id="SSF54211">
    <property type="entry name" value="Ribosomal protein S5 domain 2-like"/>
    <property type="match status" value="2"/>
</dbReference>
<accession>A0AA41V587</accession>
<dbReference type="InterPro" id="IPR015870">
    <property type="entry name" value="UDP-acyl_N-AcGlcN_deAcase_N"/>
</dbReference>
<dbReference type="Pfam" id="PF03331">
    <property type="entry name" value="LpxC"/>
    <property type="match status" value="2"/>
</dbReference>
<comment type="caution">
    <text evidence="13">The sequence shown here is derived from an EMBL/GenBank/DDBJ whole genome shotgun (WGS) entry which is preliminary data.</text>
</comment>
<organism evidence="13 14">
    <name type="scientific">Papaver nudicaule</name>
    <name type="common">Iceland poppy</name>
    <dbReference type="NCBI Taxonomy" id="74823"/>
    <lineage>
        <taxon>Eukaryota</taxon>
        <taxon>Viridiplantae</taxon>
        <taxon>Streptophyta</taxon>
        <taxon>Embryophyta</taxon>
        <taxon>Tracheophyta</taxon>
        <taxon>Spermatophyta</taxon>
        <taxon>Magnoliopsida</taxon>
        <taxon>Ranunculales</taxon>
        <taxon>Papaveraceae</taxon>
        <taxon>Papaveroideae</taxon>
        <taxon>Papaver</taxon>
    </lineage>
</organism>
<evidence type="ECO:0000256" key="12">
    <source>
        <dbReference type="ARBA" id="ARBA00024987"/>
    </source>
</evidence>
<gene>
    <name evidence="13" type="ORF">MKW94_004978</name>
</gene>
<evidence type="ECO:0000256" key="3">
    <source>
        <dbReference type="ARBA" id="ARBA00006170"/>
    </source>
</evidence>
<name>A0AA41V587_PAPNU</name>
<dbReference type="Gene3D" id="3.30.230.20">
    <property type="entry name" value="lpxc deacetylase, domain 1"/>
    <property type="match status" value="1"/>
</dbReference>
<dbReference type="AlphaFoldDB" id="A0AA41V587"/>
<protein>
    <recommendedName>
        <fullName evidence="4">UDP-3-O-acyl-N-acetylglucosamine deacetylase</fullName>
        <ecNumber evidence="4">3.5.1.108</ecNumber>
    </recommendedName>
</protein>
<evidence type="ECO:0000256" key="9">
    <source>
        <dbReference type="ARBA" id="ARBA00022833"/>
    </source>
</evidence>
<keyword evidence="14" id="KW-1185">Reference proteome</keyword>
<evidence type="ECO:0000256" key="1">
    <source>
        <dbReference type="ARBA" id="ARBA00001947"/>
    </source>
</evidence>
<comment type="function">
    <text evidence="12">Involved in the biosynthesis of lipid A, a phosphorylated glycolipid that in bacteria anchors the lipopolysaccharide to the outer membrane of the cell. Lipid A-like molecules in plants may serve as structural components of the outer membranes of mitochondria and/or chloroplasts, or may be involved in signal transduction or plant defense responses.</text>
</comment>
<dbReference type="GO" id="GO:0016020">
    <property type="term" value="C:membrane"/>
    <property type="evidence" value="ECO:0007669"/>
    <property type="project" value="GOC"/>
</dbReference>
<proteinExistence type="inferred from homology"/>
<keyword evidence="10" id="KW-0443">Lipid metabolism</keyword>
<dbReference type="GO" id="GO:2001289">
    <property type="term" value="P:lipid X metabolic process"/>
    <property type="evidence" value="ECO:0007669"/>
    <property type="project" value="UniProtKB-ARBA"/>
</dbReference>
<keyword evidence="5" id="KW-0444">Lipid biosynthesis</keyword>
<keyword evidence="7" id="KW-0479">Metal-binding</keyword>
<evidence type="ECO:0000313" key="14">
    <source>
        <dbReference type="Proteomes" id="UP001177140"/>
    </source>
</evidence>
<comment type="cofactor">
    <cofactor evidence="1">
        <name>Zn(2+)</name>
        <dbReference type="ChEBI" id="CHEBI:29105"/>
    </cofactor>
</comment>
<dbReference type="EC" id="3.5.1.108" evidence="4"/>
<sequence length="279" mass="30242">MNHLKQTLRAASSSSISWKPTEKLQQTISSEISKSGKTLHSGDTSTVRLLPALAGEGRYFVFNGREIPASIDFTKESPLCTTLSRNGVRVRTVEHLLSALEALNVDNCRIEVTGADEVPLLDGSAKELVEAVDKSGLSVCKDNNGNTKEKLAPFVNEPVHVWRNDSFIAAFPSPRSFLPGRNGLIKGGSAENAIVCCSSEGWLNPPLRFNEPCQHKVLDLVGDLSVLLENGNQGFPVAHIVAYKGGHSYTQNLFAVLLGKSLEEDSLLLTPKMDVSTRC</sequence>
<dbReference type="InterPro" id="IPR011334">
    <property type="entry name" value="UDP-acyl_GlcNac_deAcase_C"/>
</dbReference>
<evidence type="ECO:0000256" key="8">
    <source>
        <dbReference type="ARBA" id="ARBA00022801"/>
    </source>
</evidence>
<dbReference type="GO" id="GO:0103117">
    <property type="term" value="F:UDP-3-O-acyl-N-acetylglucosamine deacetylase activity"/>
    <property type="evidence" value="ECO:0007669"/>
    <property type="project" value="UniProtKB-EC"/>
</dbReference>
<dbReference type="InterPro" id="IPR020568">
    <property type="entry name" value="Ribosomal_Su5_D2-typ_SF"/>
</dbReference>
<dbReference type="GO" id="GO:0005739">
    <property type="term" value="C:mitochondrion"/>
    <property type="evidence" value="ECO:0007669"/>
    <property type="project" value="UniProtKB-ARBA"/>
</dbReference>
<evidence type="ECO:0000256" key="11">
    <source>
        <dbReference type="ARBA" id="ARBA00024535"/>
    </source>
</evidence>
<dbReference type="Proteomes" id="UP001177140">
    <property type="component" value="Unassembled WGS sequence"/>
</dbReference>
<dbReference type="GO" id="GO:0046872">
    <property type="term" value="F:metal ion binding"/>
    <property type="evidence" value="ECO:0007669"/>
    <property type="project" value="UniProtKB-KW"/>
</dbReference>
<evidence type="ECO:0000313" key="13">
    <source>
        <dbReference type="EMBL" id="MCL7035180.1"/>
    </source>
</evidence>
<dbReference type="PANTHER" id="PTHR33694">
    <property type="entry name" value="UDP-3-O-ACYL-N-ACETYLGLUCOSAMINE DEACETYLASE 1, MITOCHONDRIAL-RELATED"/>
    <property type="match status" value="1"/>
</dbReference>
<dbReference type="PANTHER" id="PTHR33694:SF1">
    <property type="entry name" value="UDP-3-O-ACYL-N-ACETYLGLUCOSAMINE DEACETYLASE 1, MITOCHONDRIAL-RELATED"/>
    <property type="match status" value="1"/>
</dbReference>
<evidence type="ECO:0000256" key="2">
    <source>
        <dbReference type="ARBA" id="ARBA00005002"/>
    </source>
</evidence>
<keyword evidence="8" id="KW-0378">Hydrolase</keyword>
<evidence type="ECO:0000256" key="7">
    <source>
        <dbReference type="ARBA" id="ARBA00022723"/>
    </source>
</evidence>
<keyword evidence="9" id="KW-0862">Zinc</keyword>
<comment type="similarity">
    <text evidence="3">Belongs to the LpxC family.</text>
</comment>
<comment type="pathway">
    <text evidence="2">Glycolipid biosynthesis; lipid IV(A) biosynthesis; lipid IV(A) from (3R)-3-hydroxytetradecanoyl-[acyl-carrier-protein] and UDP-N-acetyl-alpha-D-glucosamine: step 2/6.</text>
</comment>
<keyword evidence="6" id="KW-0441">Lipid A biosynthesis</keyword>
<reference evidence="13" key="1">
    <citation type="submission" date="2022-03" db="EMBL/GenBank/DDBJ databases">
        <title>A functionally conserved STORR gene fusion in Papaver species that diverged 16.8 million years ago.</title>
        <authorList>
            <person name="Catania T."/>
        </authorList>
    </citation>
    <scope>NUCLEOTIDE SEQUENCE</scope>
    <source>
        <strain evidence="13">S-191538</strain>
    </source>
</reference>
<dbReference type="EMBL" id="JAJJMA010154070">
    <property type="protein sequence ID" value="MCL7035180.1"/>
    <property type="molecule type" value="Genomic_DNA"/>
</dbReference>
<comment type="catalytic activity">
    <reaction evidence="11">
        <text>a UDP-3-O-[(3R)-3-hydroxyacyl]-N-acetyl-alpha-D-glucosamine + H2O = a UDP-3-O-[(3R)-3-hydroxyacyl]-alpha-D-glucosamine + acetate</text>
        <dbReference type="Rhea" id="RHEA:67816"/>
        <dbReference type="ChEBI" id="CHEBI:15377"/>
        <dbReference type="ChEBI" id="CHEBI:30089"/>
        <dbReference type="ChEBI" id="CHEBI:137740"/>
        <dbReference type="ChEBI" id="CHEBI:173225"/>
        <dbReference type="EC" id="3.5.1.108"/>
    </reaction>
</comment>